<feature type="compositionally biased region" description="Basic residues" evidence="1">
    <location>
        <begin position="347"/>
        <end position="359"/>
    </location>
</feature>
<proteinExistence type="predicted"/>
<feature type="compositionally biased region" description="Basic and acidic residues" evidence="1">
    <location>
        <begin position="300"/>
        <end position="314"/>
    </location>
</feature>
<gene>
    <name evidence="2" type="ORF">HanXRQr2_Chr04g0160471</name>
</gene>
<dbReference type="Gramene" id="mRNA:HanXRQr2_Chr04g0160471">
    <property type="protein sequence ID" value="CDS:HanXRQr2_Chr04g0160471.1"/>
    <property type="gene ID" value="HanXRQr2_Chr04g0160471"/>
</dbReference>
<reference evidence="2" key="2">
    <citation type="submission" date="2020-06" db="EMBL/GenBank/DDBJ databases">
        <title>Helianthus annuus Genome sequencing and assembly Release 2.</title>
        <authorList>
            <person name="Gouzy J."/>
            <person name="Langlade N."/>
            <person name="Munos S."/>
        </authorList>
    </citation>
    <scope>NUCLEOTIDE SEQUENCE</scope>
    <source>
        <tissue evidence="2">Leaves</tissue>
    </source>
</reference>
<feature type="compositionally biased region" description="Acidic residues" evidence="1">
    <location>
        <begin position="231"/>
        <end position="249"/>
    </location>
</feature>
<reference evidence="2" key="1">
    <citation type="journal article" date="2017" name="Nature">
        <title>The sunflower genome provides insights into oil metabolism, flowering and Asterid evolution.</title>
        <authorList>
            <person name="Badouin H."/>
            <person name="Gouzy J."/>
            <person name="Grassa C.J."/>
            <person name="Murat F."/>
            <person name="Staton S.E."/>
            <person name="Cottret L."/>
            <person name="Lelandais-Briere C."/>
            <person name="Owens G.L."/>
            <person name="Carrere S."/>
            <person name="Mayjonade B."/>
            <person name="Legrand L."/>
            <person name="Gill N."/>
            <person name="Kane N.C."/>
            <person name="Bowers J.E."/>
            <person name="Hubner S."/>
            <person name="Bellec A."/>
            <person name="Berard A."/>
            <person name="Berges H."/>
            <person name="Blanchet N."/>
            <person name="Boniface M.C."/>
            <person name="Brunel D."/>
            <person name="Catrice O."/>
            <person name="Chaidir N."/>
            <person name="Claudel C."/>
            <person name="Donnadieu C."/>
            <person name="Faraut T."/>
            <person name="Fievet G."/>
            <person name="Helmstetter N."/>
            <person name="King M."/>
            <person name="Knapp S.J."/>
            <person name="Lai Z."/>
            <person name="Le Paslier M.C."/>
            <person name="Lippi Y."/>
            <person name="Lorenzon L."/>
            <person name="Mandel J.R."/>
            <person name="Marage G."/>
            <person name="Marchand G."/>
            <person name="Marquand E."/>
            <person name="Bret-Mestries E."/>
            <person name="Morien E."/>
            <person name="Nambeesan S."/>
            <person name="Nguyen T."/>
            <person name="Pegot-Espagnet P."/>
            <person name="Pouilly N."/>
            <person name="Raftis F."/>
            <person name="Sallet E."/>
            <person name="Schiex T."/>
            <person name="Thomas J."/>
            <person name="Vandecasteele C."/>
            <person name="Vares D."/>
            <person name="Vear F."/>
            <person name="Vautrin S."/>
            <person name="Crespi M."/>
            <person name="Mangin B."/>
            <person name="Burke J.M."/>
            <person name="Salse J."/>
            <person name="Munos S."/>
            <person name="Vincourt P."/>
            <person name="Rieseberg L.H."/>
            <person name="Langlade N.B."/>
        </authorList>
    </citation>
    <scope>NUCLEOTIDE SEQUENCE</scope>
    <source>
        <tissue evidence="2">Leaves</tissue>
    </source>
</reference>
<feature type="region of interest" description="Disordered" evidence="1">
    <location>
        <begin position="195"/>
        <end position="359"/>
    </location>
</feature>
<evidence type="ECO:0000256" key="1">
    <source>
        <dbReference type="SAM" id="MobiDB-lite"/>
    </source>
</evidence>
<dbReference type="Proteomes" id="UP000215914">
    <property type="component" value="Unassembled WGS sequence"/>
</dbReference>
<dbReference type="AlphaFoldDB" id="A0A9K3NSE3"/>
<evidence type="ECO:0000313" key="2">
    <source>
        <dbReference type="EMBL" id="KAF5809708.1"/>
    </source>
</evidence>
<organism evidence="2 3">
    <name type="scientific">Helianthus annuus</name>
    <name type="common">Common sunflower</name>
    <dbReference type="NCBI Taxonomy" id="4232"/>
    <lineage>
        <taxon>Eukaryota</taxon>
        <taxon>Viridiplantae</taxon>
        <taxon>Streptophyta</taxon>
        <taxon>Embryophyta</taxon>
        <taxon>Tracheophyta</taxon>
        <taxon>Spermatophyta</taxon>
        <taxon>Magnoliopsida</taxon>
        <taxon>eudicotyledons</taxon>
        <taxon>Gunneridae</taxon>
        <taxon>Pentapetalae</taxon>
        <taxon>asterids</taxon>
        <taxon>campanulids</taxon>
        <taxon>Asterales</taxon>
        <taxon>Asteraceae</taxon>
        <taxon>Asteroideae</taxon>
        <taxon>Heliantheae alliance</taxon>
        <taxon>Heliantheae</taxon>
        <taxon>Helianthus</taxon>
    </lineage>
</organism>
<dbReference type="EMBL" id="MNCJ02000319">
    <property type="protein sequence ID" value="KAF5809708.1"/>
    <property type="molecule type" value="Genomic_DNA"/>
</dbReference>
<name>A0A9K3NSE3_HELAN</name>
<evidence type="ECO:0000313" key="3">
    <source>
        <dbReference type="Proteomes" id="UP000215914"/>
    </source>
</evidence>
<comment type="caution">
    <text evidence="2">The sequence shown here is derived from an EMBL/GenBank/DDBJ whole genome shotgun (WGS) entry which is preliminary data.</text>
</comment>
<accession>A0A9K3NSE3</accession>
<protein>
    <submittedName>
        <fullName evidence="2">Uncharacterized protein</fullName>
    </submittedName>
</protein>
<sequence length="375" mass="43754">MVKGCMLRMGYNGPLNKANHLKACFSKPYKFLIHSVLHALSHRKGGYDVMWDYQMCVVTALVLNKKYNFSKIVFHYMAENITSKSKTWVYPRFVQMMLDHAYPDLEKNENNDLLMLFHMDNENLKVLARYHINHPEPKTKAEFFGFIIDKNYKDPDPIEHQKWRNDEEMKEASYADELKTLANFKETRNEWFLKEEKKKRSRKSTPKVQVEEGSSSQPKKKRQKKSVETMLVDESDKEDEAEAEAEVNVEGDVRLSPESAKFLKSLNKYNVETEKTVGDEEGDDVDKSSSSSSKEEIDETERAERVRAEIEKEKQLKRKRREDKDDELYNPSPEHVIESQTPPSSGGRKKTSARKRVVTPKAAKRLRVLLKKKPI</sequence>
<keyword evidence="3" id="KW-1185">Reference proteome</keyword>